<feature type="compositionally biased region" description="Polar residues" evidence="2">
    <location>
        <begin position="33"/>
        <end position="55"/>
    </location>
</feature>
<evidence type="ECO:0000313" key="5">
    <source>
        <dbReference type="Proteomes" id="UP001470230"/>
    </source>
</evidence>
<accession>A0ABR2KMY1</accession>
<feature type="region of interest" description="Disordered" evidence="2">
    <location>
        <begin position="780"/>
        <end position="804"/>
    </location>
</feature>
<evidence type="ECO:0000259" key="3">
    <source>
        <dbReference type="PROSITE" id="PS50151"/>
    </source>
</evidence>
<name>A0ABR2KMY1_9EUKA</name>
<comment type="caution">
    <text evidence="4">The sequence shown here is derived from an EMBL/GenBank/DDBJ whole genome shotgun (WGS) entry which is preliminary data.</text>
</comment>
<evidence type="ECO:0000313" key="4">
    <source>
        <dbReference type="EMBL" id="KAK8892436.1"/>
    </source>
</evidence>
<feature type="compositionally biased region" description="Polar residues" evidence="2">
    <location>
        <begin position="216"/>
        <end position="236"/>
    </location>
</feature>
<keyword evidence="5" id="KW-1185">Reference proteome</keyword>
<feature type="compositionally biased region" description="Polar residues" evidence="2">
    <location>
        <begin position="9"/>
        <end position="23"/>
    </location>
</feature>
<evidence type="ECO:0000256" key="2">
    <source>
        <dbReference type="SAM" id="MobiDB-lite"/>
    </source>
</evidence>
<feature type="compositionally biased region" description="Low complexity" evidence="2">
    <location>
        <begin position="176"/>
        <end position="194"/>
    </location>
</feature>
<feature type="coiled-coil region" evidence="1">
    <location>
        <begin position="610"/>
        <end position="637"/>
    </location>
</feature>
<keyword evidence="1" id="KW-0175">Coiled coil</keyword>
<feature type="compositionally biased region" description="Low complexity" evidence="2">
    <location>
        <begin position="248"/>
        <end position="263"/>
    </location>
</feature>
<organism evidence="4 5">
    <name type="scientific">Tritrichomonas musculus</name>
    <dbReference type="NCBI Taxonomy" id="1915356"/>
    <lineage>
        <taxon>Eukaryota</taxon>
        <taxon>Metamonada</taxon>
        <taxon>Parabasalia</taxon>
        <taxon>Tritrichomonadida</taxon>
        <taxon>Tritrichomonadidae</taxon>
        <taxon>Tritrichomonas</taxon>
    </lineage>
</organism>
<dbReference type="Gene3D" id="4.10.860.10">
    <property type="entry name" value="UVR domain"/>
    <property type="match status" value="1"/>
</dbReference>
<proteinExistence type="predicted"/>
<feature type="compositionally biased region" description="Basic and acidic residues" evidence="2">
    <location>
        <begin position="525"/>
        <end position="538"/>
    </location>
</feature>
<protein>
    <recommendedName>
        <fullName evidence="3">UVR domain-containing protein</fullName>
    </recommendedName>
</protein>
<dbReference type="InterPro" id="IPR001943">
    <property type="entry name" value="UVR_dom"/>
</dbReference>
<feature type="compositionally biased region" description="Polar residues" evidence="2">
    <location>
        <begin position="264"/>
        <end position="273"/>
    </location>
</feature>
<evidence type="ECO:0000256" key="1">
    <source>
        <dbReference type="SAM" id="Coils"/>
    </source>
</evidence>
<feature type="region of interest" description="Disordered" evidence="2">
    <location>
        <begin position="434"/>
        <end position="453"/>
    </location>
</feature>
<dbReference type="EMBL" id="JAPFFF010000004">
    <property type="protein sequence ID" value="KAK8892436.1"/>
    <property type="molecule type" value="Genomic_DNA"/>
</dbReference>
<feature type="compositionally biased region" description="Basic residues" evidence="2">
    <location>
        <begin position="75"/>
        <end position="99"/>
    </location>
</feature>
<feature type="domain" description="UVR" evidence="3">
    <location>
        <begin position="789"/>
        <end position="824"/>
    </location>
</feature>
<feature type="coiled-coil region" evidence="1">
    <location>
        <begin position="692"/>
        <end position="726"/>
    </location>
</feature>
<dbReference type="PROSITE" id="PS50151">
    <property type="entry name" value="UVR"/>
    <property type="match status" value="1"/>
</dbReference>
<sequence>MSAFGFTDQPVQNSGNNDESLFSFTDEPVDDSGNASEFSFGSAETTQQPAANEQGPSLFAMHSQQNMSESDNQKKQFKKKPVSRVIGQKKKQAGKKPKSKFANFAKKDGAEGSGKNLFAMKNKNNFSSDVHDSEASESDNPYAHEYGESQPETQNASDFESILTQKQQPSPMLNSQPQQQFQQPPQQQPHQQQQEESVFSFGGATNDQVEGDQQDDNASAFSFGQAESSPELNNTPPKLESNIPALNSQPSIPVSPVTSSVQSMPLSSQTSLPVSAAAESPTNTDDETPVDSELNEECAAFVRKLDRFARDLENAQNSYDKCTASLHDMEHDQSEALANEQFDVADQLNTQISNTRAKMLQSQTTFNQTITEAMALTNEAPQHFLEHANAAQIELPTLKVRKQALDKRLSGLKEEQGVDQQTIEIERKKNESLIDSLKKPVSDHEESHAQMEEELEKQVEASKKPFIDALEELKNQQKSHEDTIADLLKQIELHKKEIEDIKKKINTNQKQMKAAEDSFNGDRQSLADDKQQLQREHEELDNKIKEIEAPFQSLVDTVDKREAEIKGVSAAIEKISQQIDEGTKDSTSCESAANIINKLCQDHFRYSEQRQKAKDRFDNAITNAKAYEKRRDEINDETIEIRGKCQRASEFLNNAKLKVPQLESSKKAAIASKNFKGAQQINKELTSLNDQISLNEKLVTEETQQLEKLEGEASSITSDIAKAQVEVEESKLSLLQLDYNFFDNANTQTQKLCDISPFGEKLLRPLLKMMKFAVEHTEVPKQMSPEELQSEIDDLSKQQDQAVNDEDYDKAAALEEKISALKAKLELVKPKDQNV</sequence>
<dbReference type="Proteomes" id="UP001470230">
    <property type="component" value="Unassembled WGS sequence"/>
</dbReference>
<feature type="region of interest" description="Disordered" evidence="2">
    <location>
        <begin position="1"/>
        <end position="292"/>
    </location>
</feature>
<feature type="compositionally biased region" description="Polar residues" evidence="2">
    <location>
        <begin position="150"/>
        <end position="175"/>
    </location>
</feature>
<feature type="region of interest" description="Disordered" evidence="2">
    <location>
        <begin position="509"/>
        <end position="538"/>
    </location>
</feature>
<gene>
    <name evidence="4" type="ORF">M9Y10_029664</name>
</gene>
<reference evidence="4 5" key="1">
    <citation type="submission" date="2024-04" db="EMBL/GenBank/DDBJ databases">
        <title>Tritrichomonas musculus Genome.</title>
        <authorList>
            <person name="Alves-Ferreira E."/>
            <person name="Grigg M."/>
            <person name="Lorenzi H."/>
            <person name="Galac M."/>
        </authorList>
    </citation>
    <scope>NUCLEOTIDE SEQUENCE [LARGE SCALE GENOMIC DNA]</scope>
    <source>
        <strain evidence="4 5">EAF2021</strain>
    </source>
</reference>